<comment type="caution">
    <text evidence="7">The sequence shown here is derived from an EMBL/GenBank/DDBJ whole genome shotgun (WGS) entry which is preliminary data.</text>
</comment>
<name>A0A9Q0N151_9DIPT</name>
<comment type="similarity">
    <text evidence="2">Belongs to the IFI6/IFI27 family.</text>
</comment>
<feature type="transmembrane region" description="Helical" evidence="6">
    <location>
        <begin position="44"/>
        <end position="68"/>
    </location>
</feature>
<proteinExistence type="inferred from homology"/>
<evidence type="ECO:0000313" key="7">
    <source>
        <dbReference type="EMBL" id="KAJ6640956.1"/>
    </source>
</evidence>
<reference evidence="7" key="1">
    <citation type="submission" date="2022-07" db="EMBL/GenBank/DDBJ databases">
        <authorList>
            <person name="Trinca V."/>
            <person name="Uliana J.V.C."/>
            <person name="Torres T.T."/>
            <person name="Ward R.J."/>
            <person name="Monesi N."/>
        </authorList>
    </citation>
    <scope>NUCLEOTIDE SEQUENCE</scope>
    <source>
        <strain evidence="7">HSMRA1968</strain>
        <tissue evidence="7">Whole embryos</tissue>
    </source>
</reference>
<evidence type="ECO:0000256" key="6">
    <source>
        <dbReference type="SAM" id="Phobius"/>
    </source>
</evidence>
<keyword evidence="8" id="KW-1185">Reference proteome</keyword>
<dbReference type="PANTHER" id="PTHR16932:SF18">
    <property type="entry name" value="INTERFERON, ALPHA-INDUCIBLE PROTEIN 27-LIKE 2"/>
    <property type="match status" value="1"/>
</dbReference>
<accession>A0A9Q0N151</accession>
<dbReference type="InterPro" id="IPR038213">
    <property type="entry name" value="IFI6/IFI27-like_sf"/>
</dbReference>
<keyword evidence="5 6" id="KW-0472">Membrane</keyword>
<dbReference type="AlphaFoldDB" id="A0A9Q0N151"/>
<evidence type="ECO:0000256" key="4">
    <source>
        <dbReference type="ARBA" id="ARBA00022989"/>
    </source>
</evidence>
<keyword evidence="4 6" id="KW-1133">Transmembrane helix</keyword>
<keyword evidence="3 6" id="KW-0812">Transmembrane</keyword>
<dbReference type="Gene3D" id="6.10.110.10">
    <property type="match status" value="1"/>
</dbReference>
<evidence type="ECO:0000256" key="1">
    <source>
        <dbReference type="ARBA" id="ARBA00004141"/>
    </source>
</evidence>
<protein>
    <submittedName>
        <fullName evidence="7">Uncharacterized protein</fullName>
    </submittedName>
</protein>
<evidence type="ECO:0000256" key="5">
    <source>
        <dbReference type="ARBA" id="ARBA00023136"/>
    </source>
</evidence>
<evidence type="ECO:0000313" key="8">
    <source>
        <dbReference type="Proteomes" id="UP001151699"/>
    </source>
</evidence>
<dbReference type="PANTHER" id="PTHR16932">
    <property type="entry name" value="INTERFERON ALPHA-INDUCIBLE PROTEIN 27"/>
    <property type="match status" value="1"/>
</dbReference>
<sequence>MGTVDLQHYKQVDNVTGNRSTGNETIFRYVLTKEKIESLRNCSIVLGIAIGGAVCGSLAILIGVPLVLCVLGFTCCGIAAGSAAACCQSGIGDVPADSCFSCLQSTGACGGGGCVYLIVSTIIGIPLGLYVGGYYGN</sequence>
<dbReference type="Proteomes" id="UP001151699">
    <property type="component" value="Chromosome B"/>
</dbReference>
<gene>
    <name evidence="7" type="ORF">Bhyg_05889</name>
</gene>
<organism evidence="7 8">
    <name type="scientific">Pseudolycoriella hygida</name>
    <dbReference type="NCBI Taxonomy" id="35572"/>
    <lineage>
        <taxon>Eukaryota</taxon>
        <taxon>Metazoa</taxon>
        <taxon>Ecdysozoa</taxon>
        <taxon>Arthropoda</taxon>
        <taxon>Hexapoda</taxon>
        <taxon>Insecta</taxon>
        <taxon>Pterygota</taxon>
        <taxon>Neoptera</taxon>
        <taxon>Endopterygota</taxon>
        <taxon>Diptera</taxon>
        <taxon>Nematocera</taxon>
        <taxon>Sciaroidea</taxon>
        <taxon>Sciaridae</taxon>
        <taxon>Pseudolycoriella</taxon>
    </lineage>
</organism>
<evidence type="ECO:0000256" key="2">
    <source>
        <dbReference type="ARBA" id="ARBA00007262"/>
    </source>
</evidence>
<dbReference type="InterPro" id="IPR009311">
    <property type="entry name" value="IFI6/IFI27-like"/>
</dbReference>
<feature type="non-terminal residue" evidence="7">
    <location>
        <position position="1"/>
    </location>
</feature>
<dbReference type="GO" id="GO:0016020">
    <property type="term" value="C:membrane"/>
    <property type="evidence" value="ECO:0007669"/>
    <property type="project" value="UniProtKB-SubCell"/>
</dbReference>
<dbReference type="EMBL" id="WJQU01000002">
    <property type="protein sequence ID" value="KAJ6640956.1"/>
    <property type="molecule type" value="Genomic_DNA"/>
</dbReference>
<evidence type="ECO:0000256" key="3">
    <source>
        <dbReference type="ARBA" id="ARBA00022692"/>
    </source>
</evidence>
<comment type="subcellular location">
    <subcellularLocation>
        <location evidence="1">Membrane</location>
        <topology evidence="1">Multi-pass membrane protein</topology>
    </subcellularLocation>
</comment>
<dbReference type="Pfam" id="PF06140">
    <property type="entry name" value="Ifi-6-16"/>
    <property type="match status" value="1"/>
</dbReference>